<dbReference type="Proteomes" id="UP001175271">
    <property type="component" value="Unassembled WGS sequence"/>
</dbReference>
<feature type="region of interest" description="Disordered" evidence="1">
    <location>
        <begin position="1"/>
        <end position="59"/>
    </location>
</feature>
<sequence>MFRPQPPARPEKTRSGAAEEPKQLDAGAEQVAEDTTAGEESTAANERRESETESKPSFASLLGYGSLCKADNEEDAEGADAQNGEEGVNRFLIQCFYFTNRSTYFRQ</sequence>
<dbReference type="EMBL" id="JAUCMV010000004">
    <property type="protein sequence ID" value="KAK0406731.1"/>
    <property type="molecule type" value="Genomic_DNA"/>
</dbReference>
<organism evidence="2 3">
    <name type="scientific">Steinernema hermaphroditum</name>
    <dbReference type="NCBI Taxonomy" id="289476"/>
    <lineage>
        <taxon>Eukaryota</taxon>
        <taxon>Metazoa</taxon>
        <taxon>Ecdysozoa</taxon>
        <taxon>Nematoda</taxon>
        <taxon>Chromadorea</taxon>
        <taxon>Rhabditida</taxon>
        <taxon>Tylenchina</taxon>
        <taxon>Panagrolaimomorpha</taxon>
        <taxon>Strongyloidoidea</taxon>
        <taxon>Steinernematidae</taxon>
        <taxon>Steinernema</taxon>
    </lineage>
</organism>
<feature type="compositionally biased region" description="Basic and acidic residues" evidence="1">
    <location>
        <begin position="9"/>
        <end position="23"/>
    </location>
</feature>
<evidence type="ECO:0000256" key="1">
    <source>
        <dbReference type="SAM" id="MobiDB-lite"/>
    </source>
</evidence>
<proteinExistence type="predicted"/>
<gene>
    <name evidence="2" type="ORF">QR680_018767</name>
</gene>
<evidence type="ECO:0000313" key="3">
    <source>
        <dbReference type="Proteomes" id="UP001175271"/>
    </source>
</evidence>
<protein>
    <submittedName>
        <fullName evidence="2">Uncharacterized protein</fullName>
    </submittedName>
</protein>
<name>A0AA39HIY7_9BILA</name>
<keyword evidence="3" id="KW-1185">Reference proteome</keyword>
<feature type="compositionally biased region" description="Basic and acidic residues" evidence="1">
    <location>
        <begin position="45"/>
        <end position="54"/>
    </location>
</feature>
<reference evidence="2" key="1">
    <citation type="submission" date="2023-06" db="EMBL/GenBank/DDBJ databases">
        <title>Genomic analysis of the entomopathogenic nematode Steinernema hermaphroditum.</title>
        <authorList>
            <person name="Schwarz E.M."/>
            <person name="Heppert J.K."/>
            <person name="Baniya A."/>
            <person name="Schwartz H.T."/>
            <person name="Tan C.-H."/>
            <person name="Antoshechkin I."/>
            <person name="Sternberg P.W."/>
            <person name="Goodrich-Blair H."/>
            <person name="Dillman A.R."/>
        </authorList>
    </citation>
    <scope>NUCLEOTIDE SEQUENCE</scope>
    <source>
        <strain evidence="2">PS9179</strain>
        <tissue evidence="2">Whole animal</tissue>
    </source>
</reference>
<dbReference type="AlphaFoldDB" id="A0AA39HIY7"/>
<comment type="caution">
    <text evidence="2">The sequence shown here is derived from an EMBL/GenBank/DDBJ whole genome shotgun (WGS) entry which is preliminary data.</text>
</comment>
<evidence type="ECO:0000313" key="2">
    <source>
        <dbReference type="EMBL" id="KAK0406731.1"/>
    </source>
</evidence>
<accession>A0AA39HIY7</accession>